<dbReference type="EMBL" id="CARXXK010000002">
    <property type="protein sequence ID" value="CAI6355106.1"/>
    <property type="molecule type" value="Genomic_DNA"/>
</dbReference>
<dbReference type="Proteomes" id="UP001160148">
    <property type="component" value="Unassembled WGS sequence"/>
</dbReference>
<organism evidence="1 2">
    <name type="scientific">Macrosiphum euphorbiae</name>
    <name type="common">potato aphid</name>
    <dbReference type="NCBI Taxonomy" id="13131"/>
    <lineage>
        <taxon>Eukaryota</taxon>
        <taxon>Metazoa</taxon>
        <taxon>Ecdysozoa</taxon>
        <taxon>Arthropoda</taxon>
        <taxon>Hexapoda</taxon>
        <taxon>Insecta</taxon>
        <taxon>Pterygota</taxon>
        <taxon>Neoptera</taxon>
        <taxon>Paraneoptera</taxon>
        <taxon>Hemiptera</taxon>
        <taxon>Sternorrhyncha</taxon>
        <taxon>Aphidomorpha</taxon>
        <taxon>Aphidoidea</taxon>
        <taxon>Aphididae</taxon>
        <taxon>Macrosiphini</taxon>
        <taxon>Macrosiphum</taxon>
    </lineage>
</organism>
<sequence length="189" mass="22235">MGIIVKIPLTILRSQKTVNKIELTSIDHLLERSPKKRIARFYRQEEAKRTRYETEPTWNLPPTIQARRRTSATGMTWDDFLKHWEKNPEESKPLTPDIPVEEVTTLEIQKEVGSSPSTNPSETESDLVVETIRGMVQHHHGYYADIRRSLLAAQNHLKNFQGISKTRMKRLLHREKTQHEKRMKKHQRP</sequence>
<comment type="caution">
    <text evidence="1">The sequence shown here is derived from an EMBL/GenBank/DDBJ whole genome shotgun (WGS) entry which is preliminary data.</text>
</comment>
<keyword evidence="2" id="KW-1185">Reference proteome</keyword>
<dbReference type="AlphaFoldDB" id="A0AAV0WHU6"/>
<accession>A0AAV0WHU6</accession>
<name>A0AAV0WHU6_9HEMI</name>
<reference evidence="1 2" key="1">
    <citation type="submission" date="2023-01" db="EMBL/GenBank/DDBJ databases">
        <authorList>
            <person name="Whitehead M."/>
        </authorList>
    </citation>
    <scope>NUCLEOTIDE SEQUENCE [LARGE SCALE GENOMIC DNA]</scope>
</reference>
<evidence type="ECO:0000313" key="1">
    <source>
        <dbReference type="EMBL" id="CAI6355106.1"/>
    </source>
</evidence>
<protein>
    <submittedName>
        <fullName evidence="1">Uncharacterized protein</fullName>
    </submittedName>
</protein>
<gene>
    <name evidence="1" type="ORF">MEUPH1_LOCUS10999</name>
</gene>
<evidence type="ECO:0000313" key="2">
    <source>
        <dbReference type="Proteomes" id="UP001160148"/>
    </source>
</evidence>
<proteinExistence type="predicted"/>